<feature type="compositionally biased region" description="Acidic residues" evidence="7">
    <location>
        <begin position="678"/>
        <end position="690"/>
    </location>
</feature>
<feature type="compositionally biased region" description="Polar residues" evidence="7">
    <location>
        <begin position="317"/>
        <end position="332"/>
    </location>
</feature>
<evidence type="ECO:0000313" key="9">
    <source>
        <dbReference type="Proteomes" id="UP000241890"/>
    </source>
</evidence>
<dbReference type="GO" id="GO:0042147">
    <property type="term" value="P:retrograde transport, endosome to Golgi"/>
    <property type="evidence" value="ECO:0007669"/>
    <property type="project" value="InterPro"/>
</dbReference>
<evidence type="ECO:0000256" key="2">
    <source>
        <dbReference type="ARBA" id="ARBA00006536"/>
    </source>
</evidence>
<proteinExistence type="inferred from homology"/>
<feature type="region of interest" description="Disordered" evidence="7">
    <location>
        <begin position="665"/>
        <end position="700"/>
    </location>
</feature>
<feature type="compositionally biased region" description="Polar residues" evidence="7">
    <location>
        <begin position="399"/>
        <end position="419"/>
    </location>
</feature>
<keyword evidence="9" id="KW-1185">Reference proteome</keyword>
<keyword evidence="3 6" id="KW-0813">Transport</keyword>
<dbReference type="GO" id="GO:0030906">
    <property type="term" value="C:retromer, cargo-selective complex"/>
    <property type="evidence" value="ECO:0007669"/>
    <property type="project" value="InterPro"/>
</dbReference>
<comment type="caution">
    <text evidence="8">The sequence shown here is derived from an EMBL/GenBank/DDBJ whole genome shotgun (WGS) entry which is preliminary data.</text>
</comment>
<dbReference type="EMBL" id="BEYU01000003">
    <property type="protein sequence ID" value="GBG24088.1"/>
    <property type="molecule type" value="Genomic_DNA"/>
</dbReference>
<keyword evidence="5" id="KW-0472">Membrane</keyword>
<dbReference type="SUPFAM" id="SSF48371">
    <property type="entry name" value="ARM repeat"/>
    <property type="match status" value="1"/>
</dbReference>
<sequence>MRNRGPQRYPSMDQQDDMARRLRDALREVEECAFHMNRAIDANNLEDAIKFAQNMLRELRAGTLSPRPYYELWMKIFDYLRQLHAYFLDVNSKGVPMEELYRKVQASNFIIPRLYLMITTGSAFLISQEASSQEILTDLIEMTKGVQHPLRGLFLRNYLLKMTQDKLTDDFGVSTEFAVSFVLQNFGEMNRLWVRMQHQGNPKTRARREKERQDLKVLISFNLVRLSEFDGMTLELYQSRVLGQILDLVTNCKDKIAQQYLVDVLVQVFPARYQLATLETLFGSFEHLEPDVDLKSVLESLMDRIKYFGEEDEEDQAVSTDEPSSAAAQNEPTPSPSGAPVAAEDDVQDEASAAAKEEEGDEVDVNGDGEGAKTLDGADADVDADADAAAKDTAGASTGEASTESRSQTVASAPLSPSQESEKAPRVSSRAYELINGVVAKTIAGRTDMNPENVLELHVSMLDFVVACYPGELNYISSVLGFCAEYLEKQADAVAGQNLDPLVMQLLRVPLKQKELSSLDILELVHYPNLMARLEKPESKMKVAHWFLQHVLADPDLRLSKPQEVNSLLAFIAPLVSNPGSDTSGGGEHTAMSAAFEAQQQSVARFLHRLDADDPATFFELLGTARKQLSKGGVNRIRFTLLPLSSRYIALAERIVAARANTGENGDHKGNLINQNENGEDDDDDDDDDLLGLGSSKQGKGDAVSLRKVFQILHEIASVLGAVVELQQMALRVFLQAALCADRAGEQEIAYELMVQAFTLYEDVADSKEQVRTLPILIGTVMETRGFDKDNYETLCTKLTQYAARLLRKPDQCHMVLACSHLFWHLEPKRPLREGEDGPPAGQDTKRAHECLQRALRIADSCMTPSTHVALFVHILNRFLYFFDAGMEKVTAEKVSNLIALVKQNLDEIDTESEERSAAETHFANTIAHARALKEKQPEKYSALDLSSLP</sequence>
<dbReference type="GO" id="GO:0005829">
    <property type="term" value="C:cytosol"/>
    <property type="evidence" value="ECO:0007669"/>
    <property type="project" value="GOC"/>
</dbReference>
<organism evidence="8 9">
    <name type="scientific">Hondaea fermentalgiana</name>
    <dbReference type="NCBI Taxonomy" id="2315210"/>
    <lineage>
        <taxon>Eukaryota</taxon>
        <taxon>Sar</taxon>
        <taxon>Stramenopiles</taxon>
        <taxon>Bigyra</taxon>
        <taxon>Labyrinthulomycetes</taxon>
        <taxon>Thraustochytrida</taxon>
        <taxon>Thraustochytriidae</taxon>
        <taxon>Hondaea</taxon>
    </lineage>
</organism>
<dbReference type="Pfam" id="PF03635">
    <property type="entry name" value="Vps35"/>
    <property type="match status" value="1"/>
</dbReference>
<evidence type="ECO:0000256" key="3">
    <source>
        <dbReference type="ARBA" id="ARBA00022448"/>
    </source>
</evidence>
<feature type="region of interest" description="Disordered" evidence="7">
    <location>
        <begin position="310"/>
        <end position="428"/>
    </location>
</feature>
<evidence type="ECO:0000313" key="8">
    <source>
        <dbReference type="EMBL" id="GBG24088.1"/>
    </source>
</evidence>
<dbReference type="OrthoDB" id="10258141at2759"/>
<keyword evidence="4 6" id="KW-0653">Protein transport</keyword>
<dbReference type="Proteomes" id="UP000241890">
    <property type="component" value="Unassembled WGS sequence"/>
</dbReference>
<dbReference type="PIRSF" id="PIRSF009375">
    <property type="entry name" value="Retromer_Vps35"/>
    <property type="match status" value="1"/>
</dbReference>
<evidence type="ECO:0000256" key="7">
    <source>
        <dbReference type="SAM" id="MobiDB-lite"/>
    </source>
</evidence>
<dbReference type="PANTHER" id="PTHR11099">
    <property type="entry name" value="VACUOLAR SORTING PROTEIN 35"/>
    <property type="match status" value="1"/>
</dbReference>
<dbReference type="InterPro" id="IPR005378">
    <property type="entry name" value="Vps35"/>
</dbReference>
<comment type="subcellular location">
    <subcellularLocation>
        <location evidence="1">Membrane</location>
        <topology evidence="1">Peripheral membrane protein</topology>
    </subcellularLocation>
</comment>
<comment type="similarity">
    <text evidence="2 6">Belongs to the VPS35 family.</text>
</comment>
<dbReference type="AlphaFoldDB" id="A0A2R5G2Y1"/>
<dbReference type="InterPro" id="IPR042491">
    <property type="entry name" value="Vps35_C"/>
</dbReference>
<evidence type="ECO:0000256" key="6">
    <source>
        <dbReference type="PIRNR" id="PIRNR009375"/>
    </source>
</evidence>
<dbReference type="GO" id="GO:0005770">
    <property type="term" value="C:late endosome"/>
    <property type="evidence" value="ECO:0007669"/>
    <property type="project" value="TreeGrafter"/>
</dbReference>
<protein>
    <recommendedName>
        <fullName evidence="6">Vacuolar protein sorting-associated protein 35</fullName>
    </recommendedName>
</protein>
<dbReference type="PANTHER" id="PTHR11099:SF0">
    <property type="entry name" value="VACUOLAR PROTEIN SORTING-ASSOCIATED PROTEIN 35"/>
    <property type="match status" value="1"/>
</dbReference>
<feature type="compositionally biased region" description="Acidic residues" evidence="7">
    <location>
        <begin position="358"/>
        <end position="367"/>
    </location>
</feature>
<dbReference type="InterPro" id="IPR016024">
    <property type="entry name" value="ARM-type_fold"/>
</dbReference>
<dbReference type="FunCoup" id="A0A2R5G2Y1">
    <property type="interactions" value="509"/>
</dbReference>
<dbReference type="InParanoid" id="A0A2R5G2Y1"/>
<dbReference type="Gene3D" id="1.25.40.660">
    <property type="entry name" value="Vacuolar protein sorting-associated protein 35, helical subcomplex Vps35-C"/>
    <property type="match status" value="1"/>
</dbReference>
<dbReference type="GO" id="GO:0006886">
    <property type="term" value="P:intracellular protein transport"/>
    <property type="evidence" value="ECO:0007669"/>
    <property type="project" value="TreeGrafter"/>
</dbReference>
<comment type="function">
    <text evidence="6">Plays a role in vesicular protein sorting.</text>
</comment>
<gene>
    <name evidence="8" type="ORF">FCC1311_003062</name>
</gene>
<evidence type="ECO:0000256" key="5">
    <source>
        <dbReference type="ARBA" id="ARBA00023136"/>
    </source>
</evidence>
<evidence type="ECO:0000256" key="1">
    <source>
        <dbReference type="ARBA" id="ARBA00004170"/>
    </source>
</evidence>
<evidence type="ECO:0000256" key="4">
    <source>
        <dbReference type="ARBA" id="ARBA00022927"/>
    </source>
</evidence>
<reference evidence="8 9" key="1">
    <citation type="submission" date="2017-12" db="EMBL/GenBank/DDBJ databases">
        <title>Sequencing, de novo assembly and annotation of complete genome of a new Thraustochytrid species, strain FCC1311.</title>
        <authorList>
            <person name="Sedici K."/>
            <person name="Godart F."/>
            <person name="Aiese Cigliano R."/>
            <person name="Sanseverino W."/>
            <person name="Barakat M."/>
            <person name="Ortet P."/>
            <person name="Marechal E."/>
            <person name="Cagnac O."/>
            <person name="Amato A."/>
        </authorList>
    </citation>
    <scope>NUCLEOTIDE SEQUENCE [LARGE SCALE GENOMIC DNA]</scope>
</reference>
<name>A0A2R5G2Y1_9STRA</name>
<accession>A0A2R5G2Y1</accession>